<dbReference type="OrthoDB" id="8888309at2759"/>
<dbReference type="EMBL" id="JAFJMO010000004">
    <property type="protein sequence ID" value="KAJ8279798.1"/>
    <property type="molecule type" value="Genomic_DNA"/>
</dbReference>
<reference evidence="1" key="1">
    <citation type="journal article" date="2023" name="Science">
        <title>Genome structures resolve the early diversification of teleost fishes.</title>
        <authorList>
            <person name="Parey E."/>
            <person name="Louis A."/>
            <person name="Montfort J."/>
            <person name="Bouchez O."/>
            <person name="Roques C."/>
            <person name="Iampietro C."/>
            <person name="Lluch J."/>
            <person name="Castinel A."/>
            <person name="Donnadieu C."/>
            <person name="Desvignes T."/>
            <person name="Floi Bucao C."/>
            <person name="Jouanno E."/>
            <person name="Wen M."/>
            <person name="Mejri S."/>
            <person name="Dirks R."/>
            <person name="Jansen H."/>
            <person name="Henkel C."/>
            <person name="Chen W.J."/>
            <person name="Zahm M."/>
            <person name="Cabau C."/>
            <person name="Klopp C."/>
            <person name="Thompson A.W."/>
            <person name="Robinson-Rechavi M."/>
            <person name="Braasch I."/>
            <person name="Lecointre G."/>
            <person name="Bobe J."/>
            <person name="Postlethwait J.H."/>
            <person name="Berthelot C."/>
            <person name="Roest Crollius H."/>
            <person name="Guiguen Y."/>
        </authorList>
    </citation>
    <scope>NUCLEOTIDE SEQUENCE</scope>
    <source>
        <strain evidence="1">Concon-B</strain>
    </source>
</reference>
<dbReference type="InterPro" id="IPR013783">
    <property type="entry name" value="Ig-like_fold"/>
</dbReference>
<dbReference type="SUPFAM" id="SSF48726">
    <property type="entry name" value="Immunoglobulin"/>
    <property type="match status" value="1"/>
</dbReference>
<sequence length="204" mass="23661">MSGSLPFYQKHHRHYDRGYRSKELESALSQYRQSSTYSARSSSISKGAKAAVFSEVAETDLGPIAKKSKPTYLAFDKENQIIGYVVPLFKGSQEFASGLSDTEEARMKETAGYLARRELFSSELKEEKVEMHQTSRRVAMRESAERMVLKKTIYENEEFHRRMNEDHLMYAPRFVIKPRSHMVWEKQSVRLHCTVSGWPEPRVV</sequence>
<gene>
    <name evidence="1" type="ORF">COCON_G00068640</name>
</gene>
<comment type="caution">
    <text evidence="1">The sequence shown here is derived from an EMBL/GenBank/DDBJ whole genome shotgun (WGS) entry which is preliminary data.</text>
</comment>
<proteinExistence type="predicted"/>
<evidence type="ECO:0000313" key="1">
    <source>
        <dbReference type="EMBL" id="KAJ8279798.1"/>
    </source>
</evidence>
<organism evidence="1 2">
    <name type="scientific">Conger conger</name>
    <name type="common">Conger eel</name>
    <name type="synonym">Muraena conger</name>
    <dbReference type="NCBI Taxonomy" id="82655"/>
    <lineage>
        <taxon>Eukaryota</taxon>
        <taxon>Metazoa</taxon>
        <taxon>Chordata</taxon>
        <taxon>Craniata</taxon>
        <taxon>Vertebrata</taxon>
        <taxon>Euteleostomi</taxon>
        <taxon>Actinopterygii</taxon>
        <taxon>Neopterygii</taxon>
        <taxon>Teleostei</taxon>
        <taxon>Anguilliformes</taxon>
        <taxon>Congridae</taxon>
        <taxon>Conger</taxon>
    </lineage>
</organism>
<protein>
    <submittedName>
        <fullName evidence="1">Uncharacterized protein</fullName>
    </submittedName>
</protein>
<dbReference type="Proteomes" id="UP001152803">
    <property type="component" value="Unassembled WGS sequence"/>
</dbReference>
<name>A0A9Q1I4B1_CONCO</name>
<accession>A0A9Q1I4B1</accession>
<evidence type="ECO:0000313" key="2">
    <source>
        <dbReference type="Proteomes" id="UP001152803"/>
    </source>
</evidence>
<dbReference type="Gene3D" id="2.60.40.10">
    <property type="entry name" value="Immunoglobulins"/>
    <property type="match status" value="1"/>
</dbReference>
<dbReference type="AlphaFoldDB" id="A0A9Q1I4B1"/>
<keyword evidence="2" id="KW-1185">Reference proteome</keyword>
<dbReference type="InterPro" id="IPR036179">
    <property type="entry name" value="Ig-like_dom_sf"/>
</dbReference>